<evidence type="ECO:0000259" key="8">
    <source>
        <dbReference type="Pfam" id="PF03291"/>
    </source>
</evidence>
<protein>
    <recommendedName>
        <fullName evidence="1">mRNA (guanine-N(7))-methyltransferase</fullName>
        <ecNumber evidence="1">2.1.1.56</ecNumber>
    </recommendedName>
</protein>
<evidence type="ECO:0000313" key="9">
    <source>
        <dbReference type="EMBL" id="KAK2094712.1"/>
    </source>
</evidence>
<evidence type="ECO:0000256" key="7">
    <source>
        <dbReference type="ARBA" id="ARBA00044712"/>
    </source>
</evidence>
<accession>A0ABQ9UCB8</accession>
<gene>
    <name evidence="9" type="ORF">P7K49_028450</name>
</gene>
<dbReference type="EMBL" id="JASSZA010000014">
    <property type="protein sequence ID" value="KAK2094712.1"/>
    <property type="molecule type" value="Genomic_DNA"/>
</dbReference>
<organism evidence="9 10">
    <name type="scientific">Saguinus oedipus</name>
    <name type="common">Cotton-top tamarin</name>
    <name type="synonym">Oedipomidas oedipus</name>
    <dbReference type="NCBI Taxonomy" id="9490"/>
    <lineage>
        <taxon>Eukaryota</taxon>
        <taxon>Metazoa</taxon>
        <taxon>Chordata</taxon>
        <taxon>Craniata</taxon>
        <taxon>Vertebrata</taxon>
        <taxon>Euteleostomi</taxon>
        <taxon>Mammalia</taxon>
        <taxon>Eutheria</taxon>
        <taxon>Euarchontoglires</taxon>
        <taxon>Primates</taxon>
        <taxon>Haplorrhini</taxon>
        <taxon>Platyrrhini</taxon>
        <taxon>Cebidae</taxon>
        <taxon>Callitrichinae</taxon>
        <taxon>Saguinus</taxon>
    </lineage>
</organism>
<keyword evidence="3" id="KW-0808">Transferase</keyword>
<dbReference type="InterPro" id="IPR004971">
    <property type="entry name" value="mRNA_G-N7_MeTrfase_dom"/>
</dbReference>
<keyword evidence="5" id="KW-0694">RNA-binding</keyword>
<evidence type="ECO:0000256" key="4">
    <source>
        <dbReference type="ARBA" id="ARBA00022691"/>
    </source>
</evidence>
<dbReference type="Gene3D" id="3.40.50.150">
    <property type="entry name" value="Vaccinia Virus protein VP39"/>
    <property type="match status" value="1"/>
</dbReference>
<evidence type="ECO:0000256" key="3">
    <source>
        <dbReference type="ARBA" id="ARBA00022679"/>
    </source>
</evidence>
<keyword evidence="10" id="KW-1185">Reference proteome</keyword>
<keyword evidence="2" id="KW-0489">Methyltransferase</keyword>
<proteinExistence type="predicted"/>
<evidence type="ECO:0000313" key="10">
    <source>
        <dbReference type="Proteomes" id="UP001266305"/>
    </source>
</evidence>
<keyword evidence="6" id="KW-0506">mRNA capping</keyword>
<dbReference type="InterPro" id="IPR029063">
    <property type="entry name" value="SAM-dependent_MTases_sf"/>
</dbReference>
<dbReference type="InterPro" id="IPR039753">
    <property type="entry name" value="RG7MT1"/>
</dbReference>
<comment type="caution">
    <text evidence="9">The sequence shown here is derived from an EMBL/GenBank/DDBJ whole genome shotgun (WGS) entry which is preliminary data.</text>
</comment>
<dbReference type="PANTHER" id="PTHR12189">
    <property type="entry name" value="MRNA GUANINE-7- METHYLTRANSFERASE"/>
    <property type="match status" value="1"/>
</dbReference>
<reference evidence="9 10" key="1">
    <citation type="submission" date="2023-05" db="EMBL/GenBank/DDBJ databases">
        <title>B98-5 Cell Line De Novo Hybrid Assembly: An Optical Mapping Approach.</title>
        <authorList>
            <person name="Kananen K."/>
            <person name="Auerbach J.A."/>
            <person name="Kautto E."/>
            <person name="Blachly J.S."/>
        </authorList>
    </citation>
    <scope>NUCLEOTIDE SEQUENCE [LARGE SCALE GENOMIC DNA]</scope>
    <source>
        <strain evidence="9">B95-8</strain>
        <tissue evidence="9">Cell line</tissue>
    </source>
</reference>
<feature type="domain" description="MRNA cap 0 methyltransferase" evidence="8">
    <location>
        <begin position="1"/>
        <end position="89"/>
    </location>
</feature>
<evidence type="ECO:0000256" key="2">
    <source>
        <dbReference type="ARBA" id="ARBA00022603"/>
    </source>
</evidence>
<evidence type="ECO:0000256" key="1">
    <source>
        <dbReference type="ARBA" id="ARBA00011926"/>
    </source>
</evidence>
<dbReference type="Proteomes" id="UP001266305">
    <property type="component" value="Unassembled WGS sequence"/>
</dbReference>
<dbReference type="Pfam" id="PF03291">
    <property type="entry name" value="mRNA_G-N7_MeTrfase"/>
    <property type="match status" value="1"/>
</dbReference>
<dbReference type="PANTHER" id="PTHR12189:SF2">
    <property type="entry name" value="MRNA CAP GUANINE-N7 METHYLTRANSFERASE"/>
    <property type="match status" value="1"/>
</dbReference>
<comment type="catalytic activity">
    <reaction evidence="7">
        <text>a 5'-end (5'-triphosphoguanosine)-ribonucleoside in mRNA + S-adenosyl-L-methionine = a 5'-end (N(7)-methyl 5'-triphosphoguanosine)-ribonucleoside in mRNA + S-adenosyl-L-homocysteine</text>
        <dbReference type="Rhea" id="RHEA:67008"/>
        <dbReference type="Rhea" id="RHEA-COMP:17166"/>
        <dbReference type="Rhea" id="RHEA-COMP:17167"/>
        <dbReference type="ChEBI" id="CHEBI:57856"/>
        <dbReference type="ChEBI" id="CHEBI:59789"/>
        <dbReference type="ChEBI" id="CHEBI:156461"/>
        <dbReference type="ChEBI" id="CHEBI:167617"/>
        <dbReference type="EC" id="2.1.1.56"/>
    </reaction>
</comment>
<evidence type="ECO:0000256" key="5">
    <source>
        <dbReference type="ARBA" id="ARBA00022884"/>
    </source>
</evidence>
<sequence>MAKKYNMKLVYKKTFREFYEEKIKNNENKMLLKRMQALEPYPANENSKLVSEKVDDYEHAAEYMKNSQVRLPLGTLSKSEWEATSEYIISIG</sequence>
<evidence type="ECO:0000256" key="6">
    <source>
        <dbReference type="ARBA" id="ARBA00023042"/>
    </source>
</evidence>
<dbReference type="EC" id="2.1.1.56" evidence="1"/>
<keyword evidence="6" id="KW-0507">mRNA processing</keyword>
<name>A0ABQ9UCB8_SAGOE</name>
<keyword evidence="4" id="KW-0949">S-adenosyl-L-methionine</keyword>